<keyword evidence="1" id="KW-1133">Transmembrane helix</keyword>
<proteinExistence type="predicted"/>
<protein>
    <submittedName>
        <fullName evidence="2">Uncharacterized protein</fullName>
    </submittedName>
</protein>
<evidence type="ECO:0000313" key="3">
    <source>
        <dbReference type="Proteomes" id="UP000730482"/>
    </source>
</evidence>
<name>A0ABS5KXG2_9ACTN</name>
<keyword evidence="3" id="KW-1185">Reference proteome</keyword>
<feature type="transmembrane region" description="Helical" evidence="1">
    <location>
        <begin position="78"/>
        <end position="100"/>
    </location>
</feature>
<feature type="transmembrane region" description="Helical" evidence="1">
    <location>
        <begin position="112"/>
        <end position="132"/>
    </location>
</feature>
<dbReference type="Proteomes" id="UP000730482">
    <property type="component" value="Unassembled WGS sequence"/>
</dbReference>
<organism evidence="2 3">
    <name type="scientific">Catenulispora pinistramenti</name>
    <dbReference type="NCBI Taxonomy" id="2705254"/>
    <lineage>
        <taxon>Bacteria</taxon>
        <taxon>Bacillati</taxon>
        <taxon>Actinomycetota</taxon>
        <taxon>Actinomycetes</taxon>
        <taxon>Catenulisporales</taxon>
        <taxon>Catenulisporaceae</taxon>
        <taxon>Catenulispora</taxon>
    </lineage>
</organism>
<feature type="transmembrane region" description="Helical" evidence="1">
    <location>
        <begin position="152"/>
        <end position="172"/>
    </location>
</feature>
<dbReference type="EMBL" id="JAAFYZ010000113">
    <property type="protein sequence ID" value="MBS2550747.1"/>
    <property type="molecule type" value="Genomic_DNA"/>
</dbReference>
<feature type="transmembrane region" description="Helical" evidence="1">
    <location>
        <begin position="45"/>
        <end position="66"/>
    </location>
</feature>
<keyword evidence="1" id="KW-0812">Transmembrane</keyword>
<keyword evidence="1" id="KW-0472">Membrane</keyword>
<gene>
    <name evidence="2" type="ORF">KGQ19_28135</name>
</gene>
<reference evidence="2 3" key="1">
    <citation type="submission" date="2020-02" db="EMBL/GenBank/DDBJ databases">
        <title>Acidophilic actinobacteria isolated from forest soil.</title>
        <authorList>
            <person name="Golinska P."/>
        </authorList>
    </citation>
    <scope>NUCLEOTIDE SEQUENCE [LARGE SCALE GENOMIC DNA]</scope>
    <source>
        <strain evidence="2 3">NL8</strain>
    </source>
</reference>
<accession>A0ABS5KXG2</accession>
<dbReference type="RefSeq" id="WP_212014191.1">
    <property type="nucleotide sequence ID" value="NZ_JAAFYZ010000113.1"/>
</dbReference>
<sequence>MNDVNDVNDMKGTKGVKTAKGMKTEKGLKGWKGLKNKPDMSGTAWARRGFVLAGLAMIGFALFGGGAPELSTSPYLKFVAEVTLGVLVLVLPLSLAVGWLIGKVVPVVVRPIVQGACLATALIVMIALPSVLGYGRDATLPSALPRNYATGLWTVLAVVWAGAATLIVVRIVRRRTPKEPTR</sequence>
<evidence type="ECO:0000313" key="2">
    <source>
        <dbReference type="EMBL" id="MBS2550747.1"/>
    </source>
</evidence>
<comment type="caution">
    <text evidence="2">The sequence shown here is derived from an EMBL/GenBank/DDBJ whole genome shotgun (WGS) entry which is preliminary data.</text>
</comment>
<evidence type="ECO:0000256" key="1">
    <source>
        <dbReference type="SAM" id="Phobius"/>
    </source>
</evidence>